<sequence length="138" mass="15804">MSWGSIVLATFYRELCRVTEPDKMSIGGCLLLLYSWAWWRLLFLRPRVNDLNMFPLVTRTAYLEYMSWFRVASKLYLLSVEARSSMEEGDGDKYEDDGGYEDEHEGGGEDKEDNDDGHDPVEEPTPLVVLGPLVCPMV</sequence>
<keyword evidence="4" id="KW-1185">Reference proteome</keyword>
<evidence type="ECO:0000259" key="2">
    <source>
        <dbReference type="Pfam" id="PF10536"/>
    </source>
</evidence>
<protein>
    <recommendedName>
        <fullName evidence="2">Aminotransferase-like plant mobile domain-containing protein</fullName>
    </recommendedName>
</protein>
<comment type="caution">
    <text evidence="3">The sequence shown here is derived from an EMBL/GenBank/DDBJ whole genome shotgun (WGS) entry which is preliminary data.</text>
</comment>
<name>A0A7J9F2J0_9ROSI</name>
<dbReference type="AlphaFoldDB" id="A0A7J9F2J0"/>
<dbReference type="GO" id="GO:0010073">
    <property type="term" value="P:meristem maintenance"/>
    <property type="evidence" value="ECO:0007669"/>
    <property type="project" value="InterPro"/>
</dbReference>
<dbReference type="Pfam" id="PF10536">
    <property type="entry name" value="PMD"/>
    <property type="match status" value="1"/>
</dbReference>
<evidence type="ECO:0000313" key="3">
    <source>
        <dbReference type="EMBL" id="MBA0779480.1"/>
    </source>
</evidence>
<feature type="compositionally biased region" description="Acidic residues" evidence="1">
    <location>
        <begin position="87"/>
        <end position="116"/>
    </location>
</feature>
<evidence type="ECO:0000256" key="1">
    <source>
        <dbReference type="SAM" id="MobiDB-lite"/>
    </source>
</evidence>
<proteinExistence type="predicted"/>
<feature type="domain" description="Aminotransferase-like plant mobile" evidence="2">
    <location>
        <begin position="1"/>
        <end position="68"/>
    </location>
</feature>
<organism evidence="3 4">
    <name type="scientific">Gossypium trilobum</name>
    <dbReference type="NCBI Taxonomy" id="34281"/>
    <lineage>
        <taxon>Eukaryota</taxon>
        <taxon>Viridiplantae</taxon>
        <taxon>Streptophyta</taxon>
        <taxon>Embryophyta</taxon>
        <taxon>Tracheophyta</taxon>
        <taxon>Spermatophyta</taxon>
        <taxon>Magnoliopsida</taxon>
        <taxon>eudicotyledons</taxon>
        <taxon>Gunneridae</taxon>
        <taxon>Pentapetalae</taxon>
        <taxon>rosids</taxon>
        <taxon>malvids</taxon>
        <taxon>Malvales</taxon>
        <taxon>Malvaceae</taxon>
        <taxon>Malvoideae</taxon>
        <taxon>Gossypium</taxon>
    </lineage>
</organism>
<dbReference type="EMBL" id="JABEZW010000011">
    <property type="protein sequence ID" value="MBA0779480.1"/>
    <property type="molecule type" value="Genomic_DNA"/>
</dbReference>
<dbReference type="PANTHER" id="PTHR46033">
    <property type="entry name" value="PROTEIN MAIN-LIKE 2"/>
    <property type="match status" value="1"/>
</dbReference>
<dbReference type="InterPro" id="IPR019557">
    <property type="entry name" value="AminoTfrase-like_pln_mobile"/>
</dbReference>
<dbReference type="PANTHER" id="PTHR46033:SF8">
    <property type="entry name" value="PROTEIN MAINTENANCE OF MERISTEMS-LIKE"/>
    <property type="match status" value="1"/>
</dbReference>
<dbReference type="Proteomes" id="UP000593568">
    <property type="component" value="Unassembled WGS sequence"/>
</dbReference>
<gene>
    <name evidence="3" type="ORF">Gotri_003730</name>
</gene>
<dbReference type="InterPro" id="IPR044824">
    <property type="entry name" value="MAIN-like"/>
</dbReference>
<evidence type="ECO:0000313" key="4">
    <source>
        <dbReference type="Proteomes" id="UP000593568"/>
    </source>
</evidence>
<feature type="region of interest" description="Disordered" evidence="1">
    <location>
        <begin position="85"/>
        <end position="131"/>
    </location>
</feature>
<reference evidence="3 4" key="1">
    <citation type="journal article" date="2019" name="Genome Biol. Evol.">
        <title>Insights into the evolution of the New World diploid cottons (Gossypium, subgenus Houzingenia) based on genome sequencing.</title>
        <authorList>
            <person name="Grover C.E."/>
            <person name="Arick M.A. 2nd"/>
            <person name="Thrash A."/>
            <person name="Conover J.L."/>
            <person name="Sanders W.S."/>
            <person name="Peterson D.G."/>
            <person name="Frelichowski J.E."/>
            <person name="Scheffler J.A."/>
            <person name="Scheffler B.E."/>
            <person name="Wendel J.F."/>
        </authorList>
    </citation>
    <scope>NUCLEOTIDE SEQUENCE [LARGE SCALE GENOMIC DNA]</scope>
    <source>
        <strain evidence="3">8</strain>
        <tissue evidence="3">Leaf</tissue>
    </source>
</reference>
<accession>A0A7J9F2J0</accession>